<sequence length="332" mass="37290">MSTSVLSGGPLHKKGSTSRRSDSYVAEMLENSQKAGAAPITHEAKVKRLALVVQDENNGIKRLGVGMIGPIQLKLRYQGITRNVLMEDPVTPGTPVQYDVWDDLGQAYLMSGTEGEVKITPFEGKRVDVKFFRIAARPAIRKEDLFYLRINVVEQAQDETKQAILKQEDSRLIAILQAAITDYAGRADHVVTPNHTITEASGYLTPGSFYSAVSMTDMHELQSSRILINPMDFRDMYRWDINQTGWAFKDRVVAGETITSFGEFQIQRSIVIPQGKMFLTPEPNFLGVFPVLYSLDVEENHKVESFWKGWVFDEMVSFAILNPRGLAQVVKQ</sequence>
<dbReference type="InterPro" id="IPR049994">
    <property type="entry name" value="Staley_37-like"/>
</dbReference>
<dbReference type="RefSeq" id="WP_145911465.1">
    <property type="nucleotide sequence ID" value="NZ_BAAAMZ010000022.1"/>
</dbReference>
<accession>A0A561S9V4</accession>
<dbReference type="Proteomes" id="UP000317940">
    <property type="component" value="Unassembled WGS sequence"/>
</dbReference>
<dbReference type="AlphaFoldDB" id="A0A561S9V4"/>
<feature type="region of interest" description="Disordered" evidence="1">
    <location>
        <begin position="1"/>
        <end position="22"/>
    </location>
</feature>
<reference evidence="2 3" key="1">
    <citation type="submission" date="2019-06" db="EMBL/GenBank/DDBJ databases">
        <title>Sequencing the genomes of 1000 actinobacteria strains.</title>
        <authorList>
            <person name="Klenk H.-P."/>
        </authorList>
    </citation>
    <scope>NUCLEOTIDE SEQUENCE [LARGE SCALE GENOMIC DNA]</scope>
    <source>
        <strain evidence="2 3">DSM 44826</strain>
    </source>
</reference>
<dbReference type="OrthoDB" id="5172609at2"/>
<protein>
    <recommendedName>
        <fullName evidence="4">Major capsid protein</fullName>
    </recommendedName>
</protein>
<name>A0A561S9V4_9ACTN</name>
<organism evidence="2 3">
    <name type="scientific">Kitasatospora viridis</name>
    <dbReference type="NCBI Taxonomy" id="281105"/>
    <lineage>
        <taxon>Bacteria</taxon>
        <taxon>Bacillati</taxon>
        <taxon>Actinomycetota</taxon>
        <taxon>Actinomycetes</taxon>
        <taxon>Kitasatosporales</taxon>
        <taxon>Streptomycetaceae</taxon>
        <taxon>Kitasatospora</taxon>
    </lineage>
</organism>
<comment type="caution">
    <text evidence="2">The sequence shown here is derived from an EMBL/GenBank/DDBJ whole genome shotgun (WGS) entry which is preliminary data.</text>
</comment>
<proteinExistence type="predicted"/>
<gene>
    <name evidence="2" type="ORF">FHX73_1834</name>
</gene>
<evidence type="ECO:0000313" key="3">
    <source>
        <dbReference type="Proteomes" id="UP000317940"/>
    </source>
</evidence>
<dbReference type="NCBIfam" id="NF042927">
    <property type="entry name" value="capsid_Caudo_2"/>
    <property type="match status" value="1"/>
</dbReference>
<evidence type="ECO:0000313" key="2">
    <source>
        <dbReference type="EMBL" id="TWF71663.1"/>
    </source>
</evidence>
<keyword evidence="3" id="KW-1185">Reference proteome</keyword>
<evidence type="ECO:0000256" key="1">
    <source>
        <dbReference type="SAM" id="MobiDB-lite"/>
    </source>
</evidence>
<dbReference type="EMBL" id="VIWT01000008">
    <property type="protein sequence ID" value="TWF71663.1"/>
    <property type="molecule type" value="Genomic_DNA"/>
</dbReference>
<evidence type="ECO:0008006" key="4">
    <source>
        <dbReference type="Google" id="ProtNLM"/>
    </source>
</evidence>